<name>A0ABD3TNR6_9LAMI</name>
<dbReference type="AlphaFoldDB" id="A0ABD3TNR6"/>
<proteinExistence type="inferred from homology"/>
<accession>A0ABD3TNR6</accession>
<protein>
    <recommendedName>
        <fullName evidence="5">Terpene cyclase/mutase family member</fullName>
        <ecNumber evidence="5">5.4.99.-</ecNumber>
    </recommendedName>
</protein>
<evidence type="ECO:0000259" key="7">
    <source>
        <dbReference type="Pfam" id="PF13249"/>
    </source>
</evidence>
<dbReference type="Proteomes" id="UP001634393">
    <property type="component" value="Unassembled WGS sequence"/>
</dbReference>
<comment type="caution">
    <text evidence="8">The sequence shown here is derived from an EMBL/GenBank/DDBJ whole genome shotgun (WGS) entry which is preliminary data.</text>
</comment>
<dbReference type="EC" id="5.4.99.-" evidence="5"/>
<dbReference type="FunFam" id="1.50.10.20:FF:000064">
    <property type="entry name" value="Uncharacterized protein"/>
    <property type="match status" value="1"/>
</dbReference>
<evidence type="ECO:0000256" key="3">
    <source>
        <dbReference type="ARBA" id="ARBA00023235"/>
    </source>
</evidence>
<feature type="domain" description="Squalene cyclase N-terminal" evidence="7">
    <location>
        <begin position="100"/>
        <end position="404"/>
    </location>
</feature>
<evidence type="ECO:0000256" key="4">
    <source>
        <dbReference type="ARBA" id="ARBA00051358"/>
    </source>
</evidence>
<dbReference type="PANTHER" id="PTHR11764:SF58">
    <property type="entry name" value="BETA-AMYRIN SYNTHASE-RELATED"/>
    <property type="match status" value="1"/>
</dbReference>
<dbReference type="SUPFAM" id="SSF48239">
    <property type="entry name" value="Terpenoid cyclases/Protein prenyltransferases"/>
    <property type="match status" value="2"/>
</dbReference>
<keyword evidence="3 5" id="KW-0413">Isomerase</keyword>
<comment type="similarity">
    <text evidence="1 5">Belongs to the terpene cyclase/mutase family.</text>
</comment>
<dbReference type="PROSITE" id="PS01074">
    <property type="entry name" value="TERPENE_SYNTHASES"/>
    <property type="match status" value="1"/>
</dbReference>
<dbReference type="GO" id="GO:0042300">
    <property type="term" value="F:beta-amyrin synthase activity"/>
    <property type="evidence" value="ECO:0007669"/>
    <property type="project" value="UniProtKB-EC"/>
</dbReference>
<dbReference type="EMBL" id="JBJXBP010000003">
    <property type="protein sequence ID" value="KAL3838714.1"/>
    <property type="molecule type" value="Genomic_DNA"/>
</dbReference>
<dbReference type="Pfam" id="PF13243">
    <property type="entry name" value="SQHop_cyclase_C"/>
    <property type="match status" value="1"/>
</dbReference>
<evidence type="ECO:0000259" key="6">
    <source>
        <dbReference type="Pfam" id="PF13243"/>
    </source>
</evidence>
<dbReference type="InterPro" id="IPR008930">
    <property type="entry name" value="Terpenoid_cyclase/PrenylTrfase"/>
</dbReference>
<organism evidence="8 9">
    <name type="scientific">Penstemon smallii</name>
    <dbReference type="NCBI Taxonomy" id="265156"/>
    <lineage>
        <taxon>Eukaryota</taxon>
        <taxon>Viridiplantae</taxon>
        <taxon>Streptophyta</taxon>
        <taxon>Embryophyta</taxon>
        <taxon>Tracheophyta</taxon>
        <taxon>Spermatophyta</taxon>
        <taxon>Magnoliopsida</taxon>
        <taxon>eudicotyledons</taxon>
        <taxon>Gunneridae</taxon>
        <taxon>Pentapetalae</taxon>
        <taxon>asterids</taxon>
        <taxon>lamiids</taxon>
        <taxon>Lamiales</taxon>
        <taxon>Plantaginaceae</taxon>
        <taxon>Cheloneae</taxon>
        <taxon>Penstemon</taxon>
    </lineage>
</organism>
<dbReference type="NCBIfam" id="TIGR01787">
    <property type="entry name" value="squalene_cyclas"/>
    <property type="match status" value="1"/>
</dbReference>
<evidence type="ECO:0000313" key="8">
    <source>
        <dbReference type="EMBL" id="KAL3838714.1"/>
    </source>
</evidence>
<keyword evidence="2" id="KW-0677">Repeat</keyword>
<dbReference type="InterPro" id="IPR018333">
    <property type="entry name" value="Squalene_cyclase"/>
</dbReference>
<sequence length="763" mass="87889">MWRLKIAGGDDSPYLYSTNNYVGRQTWEFDPNYGSPEHREEVEKARRDFWENRLNVKPSGDLLWRIQLLREKNFEQKIPQVKVGDEGEDITYETATITLQRATHYLSALQGIDGHWPAENAGPLFFLPPLVMILYITGHLNIVLSEEHRKEILRYMYCHQNEDGGWGLHIEAHSSMFCTVLNYICMRILGEKPNGGANNACDRARKWILDHGTAISIPTWGKTYLSILGVFDWSGCNPMPPEFWLLPSFLPMHPAKMYCYCRLVYMPMSYLYGKRYVGPITPLILQLREELYDQPYQEINWWSVRHRCAKEDLYYPHPLIQDLIWDSCYVLAEPFLRRWPFNKLREKALQVTMEHIHYEDENSRYITIGSVEKVLCMLACWVEDPNGDSFKKHLARIPDFMWVAEDGMKMQSFGSQLWDASFAVQALLASNILTDEIGETLKKGHDFIKKSQVKNDPSGDFKSMHRRISKGSWTFSDQDHGWQVSDCTAEGLKCCLLLSMMPSEIVGEKMEPTGLYNAVNILLSSQSKNGGIAAWEPAGASEWLELLNPTEIFADIVIEHEYVECTTSVIEALVMFKKMYPEHRKEEIESFITRAAGYLEDTQRPDGSWYGRWGICFTYGTRFALEGLAAAGKSYSSCAAIRKGVDFLLKLQRDDGGWGESYLSCPKKEYVPLKENRSNLVHTAWALMGLIHSGQSDRDPVPLHRAAKLLINSQLKNGDFPQQEIAGVFYRNCMLHYPLYRNIYPLWALAEYRKRVLLKGEAL</sequence>
<dbReference type="InterPro" id="IPR002365">
    <property type="entry name" value="Terpene_synthase_CS"/>
</dbReference>
<dbReference type="SFLD" id="SFLDG01016">
    <property type="entry name" value="Prenyltransferase_Like_2"/>
    <property type="match status" value="1"/>
</dbReference>
<comment type="catalytic activity">
    <reaction evidence="4">
        <text>(S)-2,3-epoxysqualene = beta-amyrin</text>
        <dbReference type="Rhea" id="RHEA:31007"/>
        <dbReference type="ChEBI" id="CHEBI:10352"/>
        <dbReference type="ChEBI" id="CHEBI:15441"/>
        <dbReference type="EC" id="5.4.99.39"/>
    </reaction>
</comment>
<keyword evidence="9" id="KW-1185">Reference proteome</keyword>
<reference evidence="8 9" key="1">
    <citation type="submission" date="2024-12" db="EMBL/GenBank/DDBJ databases">
        <title>The unique morphological basis and parallel evolutionary history of personate flowers in Penstemon.</title>
        <authorList>
            <person name="Depatie T.H."/>
            <person name="Wessinger C.A."/>
        </authorList>
    </citation>
    <scope>NUCLEOTIDE SEQUENCE [LARGE SCALE GENOMIC DNA]</scope>
    <source>
        <strain evidence="8">WTNN_2</strain>
        <tissue evidence="8">Leaf</tissue>
    </source>
</reference>
<dbReference type="CDD" id="cd02892">
    <property type="entry name" value="SQCY_1"/>
    <property type="match status" value="1"/>
</dbReference>
<dbReference type="InterPro" id="IPR032696">
    <property type="entry name" value="SQ_cyclase_C"/>
</dbReference>
<dbReference type="PANTHER" id="PTHR11764">
    <property type="entry name" value="TERPENE CYCLASE/MUTASE FAMILY MEMBER"/>
    <property type="match status" value="1"/>
</dbReference>
<gene>
    <name evidence="8" type="ORF">ACJIZ3_023305</name>
</gene>
<evidence type="ECO:0000313" key="9">
    <source>
        <dbReference type="Proteomes" id="UP001634393"/>
    </source>
</evidence>
<evidence type="ECO:0000256" key="5">
    <source>
        <dbReference type="RuleBase" id="RU362003"/>
    </source>
</evidence>
<evidence type="ECO:0000256" key="1">
    <source>
        <dbReference type="ARBA" id="ARBA00009755"/>
    </source>
</evidence>
<evidence type="ECO:0000256" key="2">
    <source>
        <dbReference type="ARBA" id="ARBA00022737"/>
    </source>
</evidence>
<dbReference type="Gene3D" id="1.50.10.20">
    <property type="match status" value="2"/>
</dbReference>
<dbReference type="InterPro" id="IPR032697">
    <property type="entry name" value="SQ_cyclase_N"/>
</dbReference>
<dbReference type="Pfam" id="PF13249">
    <property type="entry name" value="SQHop_cyclase_N"/>
    <property type="match status" value="1"/>
</dbReference>
<dbReference type="FunFam" id="1.50.10.20:FF:000011">
    <property type="entry name" value="Terpene cyclase/mutase family member"/>
    <property type="match status" value="1"/>
</dbReference>
<feature type="domain" description="Squalene cyclase C-terminal" evidence="6">
    <location>
        <begin position="415"/>
        <end position="754"/>
    </location>
</feature>